<feature type="transmembrane region" description="Helical" evidence="1">
    <location>
        <begin position="12"/>
        <end position="28"/>
    </location>
</feature>
<sequence length="64" mass="6758">MTSRSPDQLRILGLVFGIAFGGIATSTFRERMPLRLRCHAVMDPGAAVGITTSYSTASQLSSGV</sequence>
<accession>A0A8T8X8V4</accession>
<keyword evidence="3" id="KW-1185">Reference proteome</keyword>
<protein>
    <submittedName>
        <fullName evidence="2">Uncharacterized protein</fullName>
    </submittedName>
</protein>
<keyword evidence="1" id="KW-0812">Transmembrane</keyword>
<evidence type="ECO:0000313" key="3">
    <source>
        <dbReference type="Proteomes" id="UP000249497"/>
    </source>
</evidence>
<dbReference type="RefSeq" id="XP_025530450.1">
    <property type="nucleotide sequence ID" value="XM_025671408.1"/>
</dbReference>
<evidence type="ECO:0000313" key="2">
    <source>
        <dbReference type="EMBL" id="RAH84556.1"/>
    </source>
</evidence>
<proteinExistence type="predicted"/>
<dbReference type="OrthoDB" id="10586869at2759"/>
<dbReference type="EMBL" id="KZ824777">
    <property type="protein sequence ID" value="RAH84556.1"/>
    <property type="molecule type" value="Genomic_DNA"/>
</dbReference>
<dbReference type="GeneID" id="37175100"/>
<evidence type="ECO:0000256" key="1">
    <source>
        <dbReference type="SAM" id="Phobius"/>
    </source>
</evidence>
<gene>
    <name evidence="2" type="ORF">BO86DRAFT_386706</name>
</gene>
<keyword evidence="1" id="KW-1133">Transmembrane helix</keyword>
<name>A0A8T8X8V4_ASPJA</name>
<dbReference type="Proteomes" id="UP000249497">
    <property type="component" value="Unassembled WGS sequence"/>
</dbReference>
<keyword evidence="1" id="KW-0472">Membrane</keyword>
<dbReference type="AlphaFoldDB" id="A0A8T8X8V4"/>
<reference evidence="2 3" key="1">
    <citation type="submission" date="2018-02" db="EMBL/GenBank/DDBJ databases">
        <title>The genomes of Aspergillus section Nigri reveals drivers in fungal speciation.</title>
        <authorList>
            <consortium name="DOE Joint Genome Institute"/>
            <person name="Vesth T.C."/>
            <person name="Nybo J."/>
            <person name="Theobald S."/>
            <person name="Brandl J."/>
            <person name="Frisvad J.C."/>
            <person name="Nielsen K.F."/>
            <person name="Lyhne E.K."/>
            <person name="Kogle M.E."/>
            <person name="Kuo A."/>
            <person name="Riley R."/>
            <person name="Clum A."/>
            <person name="Nolan M."/>
            <person name="Lipzen A."/>
            <person name="Salamov A."/>
            <person name="Henrissat B."/>
            <person name="Wiebenga A."/>
            <person name="De vries R.P."/>
            <person name="Grigoriev I.V."/>
            <person name="Mortensen U.H."/>
            <person name="Andersen M.R."/>
            <person name="Baker S.E."/>
        </authorList>
    </citation>
    <scope>NUCLEOTIDE SEQUENCE [LARGE SCALE GENOMIC DNA]</scope>
    <source>
        <strain evidence="2 3">CBS 114.51</strain>
    </source>
</reference>
<organism evidence="2 3">
    <name type="scientific">Aspergillus japonicus CBS 114.51</name>
    <dbReference type="NCBI Taxonomy" id="1448312"/>
    <lineage>
        <taxon>Eukaryota</taxon>
        <taxon>Fungi</taxon>
        <taxon>Dikarya</taxon>
        <taxon>Ascomycota</taxon>
        <taxon>Pezizomycotina</taxon>
        <taxon>Eurotiomycetes</taxon>
        <taxon>Eurotiomycetidae</taxon>
        <taxon>Eurotiales</taxon>
        <taxon>Aspergillaceae</taxon>
        <taxon>Aspergillus</taxon>
        <taxon>Aspergillus subgen. Circumdati</taxon>
    </lineage>
</organism>